<accession>A0A1J5QYD1</accession>
<dbReference type="AlphaFoldDB" id="A0A1J5QYD1"/>
<gene>
    <name evidence="1" type="ORF">GALL_334260</name>
</gene>
<evidence type="ECO:0000313" key="1">
    <source>
        <dbReference type="EMBL" id="OIQ84748.1"/>
    </source>
</evidence>
<reference evidence="1" key="1">
    <citation type="submission" date="2016-10" db="EMBL/GenBank/DDBJ databases">
        <title>Sequence of Gallionella enrichment culture.</title>
        <authorList>
            <person name="Poehlein A."/>
            <person name="Muehling M."/>
            <person name="Daniel R."/>
        </authorList>
    </citation>
    <scope>NUCLEOTIDE SEQUENCE</scope>
</reference>
<proteinExistence type="predicted"/>
<protein>
    <submittedName>
        <fullName evidence="1">Uncharacterized protein</fullName>
    </submittedName>
</protein>
<organism evidence="1">
    <name type="scientific">mine drainage metagenome</name>
    <dbReference type="NCBI Taxonomy" id="410659"/>
    <lineage>
        <taxon>unclassified sequences</taxon>
        <taxon>metagenomes</taxon>
        <taxon>ecological metagenomes</taxon>
    </lineage>
</organism>
<sequence length="73" mass="8355">MTIEEVNWSEIERYYAKDCCKLGGNRLCRQCAGCRDMEKAGKDLSNPADSSYRRWLSLHARNPGWQIGSLVNC</sequence>
<comment type="caution">
    <text evidence="1">The sequence shown here is derived from an EMBL/GenBank/DDBJ whole genome shotgun (WGS) entry which is preliminary data.</text>
</comment>
<name>A0A1J5QYD1_9ZZZZ</name>
<dbReference type="EMBL" id="MLJW01000594">
    <property type="protein sequence ID" value="OIQ84748.1"/>
    <property type="molecule type" value="Genomic_DNA"/>
</dbReference>